<dbReference type="GO" id="GO:0016747">
    <property type="term" value="F:acyltransferase activity, transferring groups other than amino-acyl groups"/>
    <property type="evidence" value="ECO:0007669"/>
    <property type="project" value="InterPro"/>
</dbReference>
<dbReference type="PANTHER" id="PTHR43792">
    <property type="entry name" value="GNAT FAMILY, PUTATIVE (AFU_ORTHOLOGUE AFUA_3G00765)-RELATED-RELATED"/>
    <property type="match status" value="1"/>
</dbReference>
<dbReference type="PANTHER" id="PTHR43792:SF1">
    <property type="entry name" value="N-ACETYLTRANSFERASE DOMAIN-CONTAINING PROTEIN"/>
    <property type="match status" value="1"/>
</dbReference>
<accession>A0A837G549</accession>
<organism evidence="1">
    <name type="scientific">Vibrio coralliilyticus</name>
    <dbReference type="NCBI Taxonomy" id="190893"/>
    <lineage>
        <taxon>Bacteria</taxon>
        <taxon>Pseudomonadati</taxon>
        <taxon>Pseudomonadota</taxon>
        <taxon>Gammaproteobacteria</taxon>
        <taxon>Vibrionales</taxon>
        <taxon>Vibrionaceae</taxon>
        <taxon>Vibrio</taxon>
    </lineage>
</organism>
<dbReference type="InterPro" id="IPR016181">
    <property type="entry name" value="Acyl_CoA_acyltransferase"/>
</dbReference>
<dbReference type="EMBL" id="JXXR01000017">
    <property type="protein sequence ID" value="KJY70532.1"/>
    <property type="molecule type" value="Genomic_DNA"/>
</dbReference>
<dbReference type="CDD" id="cd04301">
    <property type="entry name" value="NAT_SF"/>
    <property type="match status" value="1"/>
</dbReference>
<sequence>MKIQTNRLDMAQIKDSDWELFQSLNRDPRVINLCFDEPSPEDIKQSFESRLPAWNRNSEQWLCLTITLRETGEKVGVTGFRLVGGVAEVGYLFLPQYHGLGFGTESLNALIIWAIEELGIQSFSAIVTEGNIGSEKVLLRSGFSLKEIVPDAYKIGDRLYADHIYTKNNIAT</sequence>
<dbReference type="InterPro" id="IPR000182">
    <property type="entry name" value="GNAT_dom"/>
</dbReference>
<name>A0A837G549_9VIBR</name>
<dbReference type="InterPro" id="IPR051531">
    <property type="entry name" value="N-acetyltransferase"/>
</dbReference>
<gene>
    <name evidence="1" type="ORF">TW71_16845</name>
</gene>
<keyword evidence="1" id="KW-0808">Transferase</keyword>
<dbReference type="Pfam" id="PF13302">
    <property type="entry name" value="Acetyltransf_3"/>
    <property type="match status" value="1"/>
</dbReference>
<protein>
    <submittedName>
        <fullName evidence="1">Acetyltransferase</fullName>
    </submittedName>
</protein>
<dbReference type="AlphaFoldDB" id="A0A837G549"/>
<dbReference type="PROSITE" id="PS51186">
    <property type="entry name" value="GNAT"/>
    <property type="match status" value="1"/>
</dbReference>
<comment type="caution">
    <text evidence="1">The sequence shown here is derived from an EMBL/GenBank/DDBJ whole genome shotgun (WGS) entry which is preliminary data.</text>
</comment>
<dbReference type="RefSeq" id="WP_045986665.1">
    <property type="nucleotide sequence ID" value="NZ_CP063051.1"/>
</dbReference>
<evidence type="ECO:0000313" key="1">
    <source>
        <dbReference type="EMBL" id="KJY70532.1"/>
    </source>
</evidence>
<proteinExistence type="predicted"/>
<reference evidence="1" key="1">
    <citation type="journal article" date="2015" name="BMC Genomics">
        <title>Genome mining reveals unlocked bioactive potential of marine Gram-negative bacteria.</title>
        <authorList>
            <person name="Machado H."/>
            <person name="Sonnenschein E.C."/>
            <person name="Melchiorsen J."/>
            <person name="Gram L."/>
        </authorList>
    </citation>
    <scope>NUCLEOTIDE SEQUENCE</scope>
    <source>
        <strain evidence="1">S2052</strain>
    </source>
</reference>
<dbReference type="Gene3D" id="3.40.630.30">
    <property type="match status" value="1"/>
</dbReference>
<dbReference type="SUPFAM" id="SSF55729">
    <property type="entry name" value="Acyl-CoA N-acyltransferases (Nat)"/>
    <property type="match status" value="1"/>
</dbReference>